<feature type="binding site" evidence="7">
    <location>
        <position position="59"/>
    </location>
    <ligand>
        <name>S-adenosyl-L-methionine</name>
        <dbReference type="ChEBI" id="CHEBI:59789"/>
    </ligand>
</feature>
<dbReference type="PANTHER" id="PTHR23417:SF14">
    <property type="entry name" value="PENTACOTRIPEPTIDE-REPEAT REGION OF PRORP DOMAIN-CONTAINING PROTEIN"/>
    <property type="match status" value="1"/>
</dbReference>
<evidence type="ECO:0000256" key="4">
    <source>
        <dbReference type="ARBA" id="ARBA00022679"/>
    </source>
</evidence>
<comment type="catalytic activity">
    <reaction evidence="1 7">
        <text>guanosine(46) in tRNA + S-adenosyl-L-methionine = N(7)-methylguanosine(46) in tRNA + S-adenosyl-L-homocysteine</text>
        <dbReference type="Rhea" id="RHEA:42708"/>
        <dbReference type="Rhea" id="RHEA-COMP:10188"/>
        <dbReference type="Rhea" id="RHEA-COMP:10189"/>
        <dbReference type="ChEBI" id="CHEBI:57856"/>
        <dbReference type="ChEBI" id="CHEBI:59789"/>
        <dbReference type="ChEBI" id="CHEBI:74269"/>
        <dbReference type="ChEBI" id="CHEBI:74480"/>
        <dbReference type="EC" id="2.1.1.33"/>
    </reaction>
</comment>
<evidence type="ECO:0000313" key="9">
    <source>
        <dbReference type="Proteomes" id="UP000245959"/>
    </source>
</evidence>
<dbReference type="GO" id="GO:0043527">
    <property type="term" value="C:tRNA methyltransferase complex"/>
    <property type="evidence" value="ECO:0007669"/>
    <property type="project" value="TreeGrafter"/>
</dbReference>
<dbReference type="CDD" id="cd02440">
    <property type="entry name" value="AdoMet_MTases"/>
    <property type="match status" value="1"/>
</dbReference>
<dbReference type="UniPathway" id="UPA00989"/>
<evidence type="ECO:0000256" key="7">
    <source>
        <dbReference type="HAMAP-Rule" id="MF_01057"/>
    </source>
</evidence>
<reference evidence="8 9" key="1">
    <citation type="submission" date="2018-04" db="EMBL/GenBank/DDBJ databases">
        <title>Genomic Encyclopedia of Type Strains, Phase IV (KMG-IV): sequencing the most valuable type-strain genomes for metagenomic binning, comparative biology and taxonomic classification.</title>
        <authorList>
            <person name="Goeker M."/>
        </authorList>
    </citation>
    <scope>NUCLEOTIDE SEQUENCE [LARGE SCALE GENOMIC DNA]</scope>
    <source>
        <strain evidence="8 9">DSM 14823</strain>
    </source>
</reference>
<feature type="binding site" evidence="7">
    <location>
        <position position="113"/>
    </location>
    <ligand>
        <name>substrate</name>
    </ligand>
</feature>
<dbReference type="OrthoDB" id="9802090at2"/>
<dbReference type="Gene3D" id="3.40.50.150">
    <property type="entry name" value="Vaccinia Virus protein VP39"/>
    <property type="match status" value="1"/>
</dbReference>
<dbReference type="Proteomes" id="UP000245959">
    <property type="component" value="Unassembled WGS sequence"/>
</dbReference>
<dbReference type="HAMAP" id="MF_01057">
    <property type="entry name" value="tRNA_methyltr_TrmB"/>
    <property type="match status" value="1"/>
</dbReference>
<name>A0A2U1AFK4_9BACT</name>
<evidence type="ECO:0000313" key="8">
    <source>
        <dbReference type="EMBL" id="PVY35169.1"/>
    </source>
</evidence>
<evidence type="ECO:0000256" key="6">
    <source>
        <dbReference type="ARBA" id="ARBA00022694"/>
    </source>
</evidence>
<feature type="binding site" evidence="7">
    <location>
        <position position="145"/>
    </location>
    <ligand>
        <name>substrate</name>
    </ligand>
</feature>
<comment type="pathway">
    <text evidence="7">tRNA modification; N(7)-methylguanine-tRNA biosynthesis.</text>
</comment>
<comment type="caution">
    <text evidence="8">The sequence shown here is derived from an EMBL/GenBank/DDBJ whole genome shotgun (WGS) entry which is preliminary data.</text>
</comment>
<dbReference type="GO" id="GO:0008176">
    <property type="term" value="F:tRNA (guanine(46)-N7)-methyltransferase activity"/>
    <property type="evidence" value="ECO:0007669"/>
    <property type="project" value="UniProtKB-UniRule"/>
</dbReference>
<organism evidence="8 9">
    <name type="scientific">Victivallis vadensis</name>
    <dbReference type="NCBI Taxonomy" id="172901"/>
    <lineage>
        <taxon>Bacteria</taxon>
        <taxon>Pseudomonadati</taxon>
        <taxon>Lentisphaerota</taxon>
        <taxon>Lentisphaeria</taxon>
        <taxon>Victivallales</taxon>
        <taxon>Victivallaceae</taxon>
        <taxon>Victivallis</taxon>
    </lineage>
</organism>
<feature type="binding site" evidence="7">
    <location>
        <position position="86"/>
    </location>
    <ligand>
        <name>S-adenosyl-L-methionine</name>
        <dbReference type="ChEBI" id="CHEBI:59789"/>
    </ligand>
</feature>
<evidence type="ECO:0000256" key="1">
    <source>
        <dbReference type="ARBA" id="ARBA00000142"/>
    </source>
</evidence>
<keyword evidence="5 7" id="KW-0949">S-adenosyl-L-methionine</keyword>
<keyword evidence="6 7" id="KW-0819">tRNA processing</keyword>
<dbReference type="SUPFAM" id="SSF53335">
    <property type="entry name" value="S-adenosyl-L-methionine-dependent methyltransferases"/>
    <property type="match status" value="1"/>
</dbReference>
<dbReference type="InterPro" id="IPR029063">
    <property type="entry name" value="SAM-dependent_MTases_sf"/>
</dbReference>
<feature type="binding site" evidence="7">
    <location>
        <position position="34"/>
    </location>
    <ligand>
        <name>S-adenosyl-L-methionine</name>
        <dbReference type="ChEBI" id="CHEBI:59789"/>
    </ligand>
</feature>
<keyword evidence="3 7" id="KW-0489">Methyltransferase</keyword>
<accession>A0A2U1AFK4</accession>
<evidence type="ECO:0000256" key="3">
    <source>
        <dbReference type="ARBA" id="ARBA00022603"/>
    </source>
</evidence>
<sequence length="208" mass="23467">MTGHPEDAKIRFFTGTYQLFPAKLLAARPVVELDLGCGAGSFTAELARRYPERTVLAADVMVGRLRKLVKRCDRLKLGNLEVCRTEARHLVALMLPDGALDRLHLLCPDPWPKGRHRSHRLLASDFTAQLHRVLKQDGVFHFSSDDEYYCDAVRRVIAASNLFAECPEAIADLADIRSDFELRWNAEGKPVHHVAYRRIPAPPHTIGH</sequence>
<dbReference type="Pfam" id="PF02390">
    <property type="entry name" value="Methyltransf_4"/>
    <property type="match status" value="1"/>
</dbReference>
<dbReference type="InterPro" id="IPR055361">
    <property type="entry name" value="tRNA_methyltr_TrmB_bact"/>
</dbReference>
<dbReference type="GeneID" id="78297031"/>
<keyword evidence="9" id="KW-1185">Reference proteome</keyword>
<comment type="similarity">
    <text evidence="7">Belongs to the class I-like SAM-binding methyltransferase superfamily. TrmB family.</text>
</comment>
<proteinExistence type="inferred from homology"/>
<keyword evidence="4 7" id="KW-0808">Transferase</keyword>
<comment type="caution">
    <text evidence="7">Lacks conserved residue(s) required for the propagation of feature annotation.</text>
</comment>
<dbReference type="InterPro" id="IPR003358">
    <property type="entry name" value="tRNA_(Gua-N-7)_MeTrfase_Trmb"/>
</dbReference>
<feature type="binding site" evidence="7">
    <location>
        <position position="109"/>
    </location>
    <ligand>
        <name>S-adenosyl-L-methionine</name>
        <dbReference type="ChEBI" id="CHEBI:59789"/>
    </ligand>
</feature>
<evidence type="ECO:0000256" key="5">
    <source>
        <dbReference type="ARBA" id="ARBA00022691"/>
    </source>
</evidence>
<dbReference type="EMBL" id="QEKH01000043">
    <property type="protein sequence ID" value="PVY35169.1"/>
    <property type="molecule type" value="Genomic_DNA"/>
</dbReference>
<comment type="function">
    <text evidence="2 7">Catalyzes the formation of N(7)-methylguanine at position 46 (m7G46) in tRNA.</text>
</comment>
<gene>
    <name evidence="7" type="primary">trmB</name>
    <name evidence="8" type="ORF">C8D82_14330</name>
</gene>
<dbReference type="RefSeq" id="WP_116885765.1">
    <property type="nucleotide sequence ID" value="NZ_CABMMC010000033.1"/>
</dbReference>
<dbReference type="EC" id="2.1.1.33" evidence="7"/>
<dbReference type="PROSITE" id="PS51625">
    <property type="entry name" value="SAM_MT_TRMB"/>
    <property type="match status" value="1"/>
</dbReference>
<evidence type="ECO:0000256" key="2">
    <source>
        <dbReference type="ARBA" id="ARBA00003015"/>
    </source>
</evidence>
<dbReference type="AlphaFoldDB" id="A0A2U1AFK4"/>
<dbReference type="PANTHER" id="PTHR23417">
    <property type="entry name" value="3-DEOXY-D-MANNO-OCTULOSONIC-ACID TRANSFERASE/TRNA GUANINE-N 7 - -METHYLTRANSFERASE"/>
    <property type="match status" value="1"/>
</dbReference>
<protein>
    <recommendedName>
        <fullName evidence="7">tRNA (guanine-N(7)-)-methyltransferase</fullName>
        <ecNumber evidence="7">2.1.1.33</ecNumber>
    </recommendedName>
    <alternativeName>
        <fullName evidence="7">tRNA (guanine(46)-N(7))-methyltransferase</fullName>
    </alternativeName>
    <alternativeName>
        <fullName evidence="7">tRNA(m7G46)-methyltransferase</fullName>
    </alternativeName>
</protein>